<evidence type="ECO:0000256" key="8">
    <source>
        <dbReference type="ARBA" id="ARBA00072168"/>
    </source>
</evidence>
<dbReference type="InterPro" id="IPR017968">
    <property type="entry name" value="Acylphosphatase_CS"/>
</dbReference>
<dbReference type="NCBIfam" id="TIGR00143">
    <property type="entry name" value="hypF"/>
    <property type="match status" value="1"/>
</dbReference>
<name>A0A558CY63_9GAMM</name>
<dbReference type="InterPro" id="IPR006070">
    <property type="entry name" value="Sua5-like_dom"/>
</dbReference>
<dbReference type="Gene3D" id="3.90.870.50">
    <property type="match status" value="1"/>
</dbReference>
<dbReference type="InterPro" id="IPR055128">
    <property type="entry name" value="HypF_C_2"/>
</dbReference>
<dbReference type="SUPFAM" id="SSF53067">
    <property type="entry name" value="Actin-like ATPase domain"/>
    <property type="match status" value="1"/>
</dbReference>
<dbReference type="AlphaFoldDB" id="A0A558CY63"/>
<evidence type="ECO:0000256" key="4">
    <source>
        <dbReference type="ARBA" id="ARBA00022723"/>
    </source>
</evidence>
<dbReference type="InterPro" id="IPR001792">
    <property type="entry name" value="Acylphosphatase-like_dom"/>
</dbReference>
<dbReference type="GO" id="GO:0016743">
    <property type="term" value="F:carboxyl- or carbamoyltransferase activity"/>
    <property type="evidence" value="ECO:0007669"/>
    <property type="project" value="UniProtKB-UniRule"/>
</dbReference>
<dbReference type="Pfam" id="PF00708">
    <property type="entry name" value="Acylphosphatase"/>
    <property type="match status" value="1"/>
</dbReference>
<keyword evidence="3" id="KW-0436">Ligase</keyword>
<dbReference type="PANTHER" id="PTHR42959">
    <property type="entry name" value="CARBAMOYLTRANSFERASE"/>
    <property type="match status" value="1"/>
</dbReference>
<dbReference type="Gene3D" id="3.30.110.120">
    <property type="match status" value="1"/>
</dbReference>
<comment type="catalytic activity">
    <reaction evidence="10">
        <text>an acyl phosphate + H2O = a carboxylate + phosphate + H(+)</text>
        <dbReference type="Rhea" id="RHEA:14965"/>
        <dbReference type="ChEBI" id="CHEBI:15377"/>
        <dbReference type="ChEBI" id="CHEBI:15378"/>
        <dbReference type="ChEBI" id="CHEBI:29067"/>
        <dbReference type="ChEBI" id="CHEBI:43474"/>
        <dbReference type="ChEBI" id="CHEBI:59918"/>
        <dbReference type="EC" id="3.6.1.7"/>
    </reaction>
</comment>
<dbReference type="PROSITE" id="PS00150">
    <property type="entry name" value="ACYLPHOSPHATASE_1"/>
    <property type="match status" value="1"/>
</dbReference>
<dbReference type="EC" id="6.2.-.-" evidence="9"/>
<dbReference type="Pfam" id="PF17788">
    <property type="entry name" value="HypF_C"/>
    <property type="match status" value="1"/>
</dbReference>
<dbReference type="GO" id="GO:0008270">
    <property type="term" value="F:zinc ion binding"/>
    <property type="evidence" value="ECO:0007669"/>
    <property type="project" value="UniProtKB-KW"/>
</dbReference>
<evidence type="ECO:0000256" key="6">
    <source>
        <dbReference type="ARBA" id="ARBA00022833"/>
    </source>
</evidence>
<dbReference type="Proteomes" id="UP000317355">
    <property type="component" value="Unassembled WGS sequence"/>
</dbReference>
<comment type="catalytic activity">
    <reaction evidence="7 9">
        <text>C-terminal L-cysteinyl-[HypE protein] + carbamoyl phosphate + ATP + H2O = C-terminal S-carboxamide-L-cysteinyl-[HypE protein] + AMP + phosphate + diphosphate + H(+)</text>
        <dbReference type="Rhea" id="RHEA:55636"/>
        <dbReference type="Rhea" id="RHEA-COMP:14247"/>
        <dbReference type="Rhea" id="RHEA-COMP:14392"/>
        <dbReference type="ChEBI" id="CHEBI:15377"/>
        <dbReference type="ChEBI" id="CHEBI:15378"/>
        <dbReference type="ChEBI" id="CHEBI:30616"/>
        <dbReference type="ChEBI" id="CHEBI:33019"/>
        <dbReference type="ChEBI" id="CHEBI:43474"/>
        <dbReference type="ChEBI" id="CHEBI:58228"/>
        <dbReference type="ChEBI" id="CHEBI:76913"/>
        <dbReference type="ChEBI" id="CHEBI:139126"/>
        <dbReference type="ChEBI" id="CHEBI:456215"/>
    </reaction>
</comment>
<dbReference type="PANTHER" id="PTHR42959:SF1">
    <property type="entry name" value="CARBAMOYLTRANSFERASE HYPF"/>
    <property type="match status" value="1"/>
</dbReference>
<dbReference type="Gene3D" id="3.30.420.360">
    <property type="match status" value="1"/>
</dbReference>
<dbReference type="PIRSF" id="PIRSF006256">
    <property type="entry name" value="CMPcnvr_hdrg_mat"/>
    <property type="match status" value="1"/>
</dbReference>
<evidence type="ECO:0000313" key="13">
    <source>
        <dbReference type="EMBL" id="TVT53705.1"/>
    </source>
</evidence>
<dbReference type="GO" id="GO:0003998">
    <property type="term" value="F:acylphosphatase activity"/>
    <property type="evidence" value="ECO:0007669"/>
    <property type="project" value="UniProtKB-EC"/>
</dbReference>
<keyword evidence="5" id="KW-0863">Zinc-finger</keyword>
<evidence type="ECO:0000256" key="9">
    <source>
        <dbReference type="PIRNR" id="PIRNR006256"/>
    </source>
</evidence>
<evidence type="ECO:0000256" key="1">
    <source>
        <dbReference type="ARBA" id="ARBA00004711"/>
    </source>
</evidence>
<dbReference type="InterPro" id="IPR017945">
    <property type="entry name" value="DHBP_synth_RibB-like_a/b_dom"/>
</dbReference>
<gene>
    <name evidence="13" type="primary">hypF</name>
    <name evidence="13" type="ORF">FHK82_11495</name>
</gene>
<dbReference type="EMBL" id="VMRY01000052">
    <property type="protein sequence ID" value="TVT53705.1"/>
    <property type="molecule type" value="Genomic_DNA"/>
</dbReference>
<dbReference type="InterPro" id="IPR051060">
    <property type="entry name" value="Carbamoyltrans_HypF-like"/>
</dbReference>
<organism evidence="13 14">
    <name type="scientific">Sedimenticola thiotaurini</name>
    <dbReference type="NCBI Taxonomy" id="1543721"/>
    <lineage>
        <taxon>Bacteria</taxon>
        <taxon>Pseudomonadati</taxon>
        <taxon>Pseudomonadota</taxon>
        <taxon>Gammaproteobacteria</taxon>
        <taxon>Chromatiales</taxon>
        <taxon>Sedimenticolaceae</taxon>
        <taxon>Sedimenticola</taxon>
    </lineage>
</organism>
<comment type="similarity">
    <text evidence="2 9">Belongs to the carbamoyltransferase HypF family.</text>
</comment>
<dbReference type="PROSITE" id="PS51160">
    <property type="entry name" value="ACYLPHOSPHATASE_3"/>
    <property type="match status" value="1"/>
</dbReference>
<accession>A0A558CY63</accession>
<dbReference type="InterPro" id="IPR041440">
    <property type="entry name" value="HypF_C"/>
</dbReference>
<protein>
    <recommendedName>
        <fullName evidence="8 9">Carbamoyltransferase HypF</fullName>
        <ecNumber evidence="9">6.2.-.-</ecNumber>
    </recommendedName>
</protein>
<reference evidence="13 14" key="1">
    <citation type="submission" date="2019-07" db="EMBL/GenBank/DDBJ databases">
        <title>The pathways for chlorine oxyanion respiration interact through the shared metabolite chlorate.</title>
        <authorList>
            <person name="Barnum T.P."/>
            <person name="Cheng Y."/>
            <person name="Hill K.A."/>
            <person name="Lucas L.N."/>
            <person name="Carlson H.K."/>
            <person name="Coates J.D."/>
        </authorList>
    </citation>
    <scope>NUCLEOTIDE SEQUENCE [LARGE SCALE GENOMIC DNA]</scope>
    <source>
        <strain evidence="13">BK-3</strain>
    </source>
</reference>
<feature type="active site" evidence="10">
    <location>
        <position position="40"/>
    </location>
</feature>
<dbReference type="InterPro" id="IPR043129">
    <property type="entry name" value="ATPase_NBD"/>
</dbReference>
<feature type="domain" description="Acylphosphatase-like" evidence="11">
    <location>
        <begin position="7"/>
        <end position="94"/>
    </location>
</feature>
<dbReference type="InterPro" id="IPR004421">
    <property type="entry name" value="Carbamoyltransferase_HypF"/>
</dbReference>
<dbReference type="GO" id="GO:0051604">
    <property type="term" value="P:protein maturation"/>
    <property type="evidence" value="ECO:0007669"/>
    <property type="project" value="TreeGrafter"/>
</dbReference>
<sequence length="783" mass="85930">MIKKHYAERIRVRGLVQGVGFRPTVWNLANDLKLLGAVWNDAEGVLIDAVGDPDQINQLVQSLEKQPPPLAKIECIERTLLTDISSYSQFSIIESQRGVVQTGIVPDATTCGACITDIFEPDNRRYGYAFTNCTHCGPRLSIVKSIPYDRATTSMATFQQCERCLSEYRDPANRRFHAQPNACPACGPKLWLEDAAGPLQDCSESLQVIQRTAELIKSGAIIAIKGIGGVHLACDAVNEQAVTRLRTRKHRYHKAFALMAKDSAMIARFAKLASAEEDLLKSAAAPIVILEQTGSEQLAAGVAPGQNTLGFMLPYSPLHHLLMAQLDNPIILTSGNKSDEPQVISNGSARDRLSDIADYWLLNDRDIVNRLDDSVVRLVDQKRCTLRRARGYAPEPLTLPSGFENAPAILALGGELKNTFCLIKQNKAIVSQHMGDLENAATLTEYQRTLELYSKLFEHVPDLVVIDRHPNYLSSQWGESLAADSDIPLVKVQHHHAHIASVMAEHGYPLYGTQVLGIALDGLGMGQDDSLWGGEFLKVSYLESERLAHFKPVAMLGGAKAMYEPWRNTLAYLMSSFDWEILAKKYTELELIAFLQAKPIANLQQMIQRGLNSPLASSCGRLFDAVAAAIGVCREQASHEGQAAIEMEALVDKTKLGDHAERYGCRQDLDGGLTVLDWQPLWEALLEDLAAGVTPKQIATRFHSGVIRSVADRALQLCKQHSFDMVVLSGGVFQNSVILEGVSRYLRDSELKVLSPQLFPANDGGLALGQAVVAAARQLAIAR</sequence>
<evidence type="ECO:0000256" key="3">
    <source>
        <dbReference type="ARBA" id="ARBA00022598"/>
    </source>
</evidence>
<proteinExistence type="inferred from homology"/>
<comment type="caution">
    <text evidence="13">The sequence shown here is derived from an EMBL/GenBank/DDBJ whole genome shotgun (WGS) entry which is preliminary data.</text>
</comment>
<dbReference type="Pfam" id="PF07503">
    <property type="entry name" value="zf-HYPF"/>
    <property type="match status" value="2"/>
</dbReference>
<dbReference type="InterPro" id="IPR036046">
    <property type="entry name" value="Acylphosphatase-like_dom_sf"/>
</dbReference>
<dbReference type="Pfam" id="PF01300">
    <property type="entry name" value="Sua5_yciO_yrdC"/>
    <property type="match status" value="1"/>
</dbReference>
<dbReference type="Gene3D" id="3.30.420.40">
    <property type="match status" value="1"/>
</dbReference>
<dbReference type="PROSITE" id="PS51163">
    <property type="entry name" value="YRDC"/>
    <property type="match status" value="1"/>
</dbReference>
<dbReference type="SUPFAM" id="SSF55821">
    <property type="entry name" value="YrdC/RibB"/>
    <property type="match status" value="1"/>
</dbReference>
<evidence type="ECO:0000256" key="10">
    <source>
        <dbReference type="PROSITE-ProRule" id="PRU00520"/>
    </source>
</evidence>
<evidence type="ECO:0000256" key="7">
    <source>
        <dbReference type="ARBA" id="ARBA00048220"/>
    </source>
</evidence>
<keyword evidence="6" id="KW-0862">Zinc</keyword>
<comment type="function">
    <text evidence="9">Involved in the maturation of [NiFe] hydrogenases. Along with HypE, it catalyzes the synthesis of the CN ligands of the active site iron of [NiFe]-hydrogenases. HypF functions as a carbamoyl transferase using carbamoylphosphate as a substrate and transferring the carboxamido moiety in an ATP-dependent reaction to the thiolate of the C-terminal cysteine of HypE yielding a protein-S-carboxamide.</text>
</comment>
<feature type="domain" description="YrdC-like" evidence="12">
    <location>
        <begin position="206"/>
        <end position="391"/>
    </location>
</feature>
<keyword evidence="4" id="KW-0479">Metal-binding</keyword>
<dbReference type="Pfam" id="PF22521">
    <property type="entry name" value="HypF_C_2"/>
    <property type="match status" value="1"/>
</dbReference>
<keyword evidence="13" id="KW-0808">Transferase</keyword>
<feature type="active site" evidence="10">
    <location>
        <position position="22"/>
    </location>
</feature>
<evidence type="ECO:0000313" key="14">
    <source>
        <dbReference type="Proteomes" id="UP000317355"/>
    </source>
</evidence>
<evidence type="ECO:0000256" key="2">
    <source>
        <dbReference type="ARBA" id="ARBA00008097"/>
    </source>
</evidence>
<dbReference type="UniPathway" id="UPA00335"/>
<evidence type="ECO:0000256" key="5">
    <source>
        <dbReference type="ARBA" id="ARBA00022771"/>
    </source>
</evidence>
<evidence type="ECO:0000259" key="12">
    <source>
        <dbReference type="PROSITE" id="PS51163"/>
    </source>
</evidence>
<dbReference type="GO" id="GO:0016874">
    <property type="term" value="F:ligase activity"/>
    <property type="evidence" value="ECO:0007669"/>
    <property type="project" value="UniProtKB-UniRule"/>
</dbReference>
<dbReference type="SUPFAM" id="SSF54975">
    <property type="entry name" value="Acylphosphatase/BLUF domain-like"/>
    <property type="match status" value="1"/>
</dbReference>
<comment type="pathway">
    <text evidence="1 9">Protein modification; [NiFe] hydrogenase maturation.</text>
</comment>
<keyword evidence="10" id="KW-0378">Hydrolase</keyword>
<dbReference type="GO" id="GO:0003725">
    <property type="term" value="F:double-stranded RNA binding"/>
    <property type="evidence" value="ECO:0007669"/>
    <property type="project" value="InterPro"/>
</dbReference>
<dbReference type="FunFam" id="3.30.420.40:FF:000124">
    <property type="entry name" value="Carbamoyltransferase HypF"/>
    <property type="match status" value="1"/>
</dbReference>
<dbReference type="InterPro" id="IPR011125">
    <property type="entry name" value="Znf_HypF"/>
</dbReference>
<evidence type="ECO:0000259" key="11">
    <source>
        <dbReference type="PROSITE" id="PS51160"/>
    </source>
</evidence>